<feature type="transmembrane region" description="Helical" evidence="8">
    <location>
        <begin position="128"/>
        <end position="150"/>
    </location>
</feature>
<dbReference type="InterPro" id="IPR039421">
    <property type="entry name" value="Type_1_exporter"/>
</dbReference>
<dbReference type="GO" id="GO:0016887">
    <property type="term" value="F:ATP hydrolysis activity"/>
    <property type="evidence" value="ECO:0007669"/>
    <property type="project" value="InterPro"/>
</dbReference>
<evidence type="ECO:0000259" key="9">
    <source>
        <dbReference type="PROSITE" id="PS50893"/>
    </source>
</evidence>
<dbReference type="SMART" id="SM00382">
    <property type="entry name" value="AAA"/>
    <property type="match status" value="1"/>
</dbReference>
<feature type="domain" description="ABC transmembrane type-1" evidence="10">
    <location>
        <begin position="15"/>
        <end position="300"/>
    </location>
</feature>
<dbReference type="Gene3D" id="3.40.50.300">
    <property type="entry name" value="P-loop containing nucleotide triphosphate hydrolases"/>
    <property type="match status" value="1"/>
</dbReference>
<dbReference type="STRING" id="768710.DesyoDRAFT_4097"/>
<evidence type="ECO:0000256" key="7">
    <source>
        <dbReference type="ARBA" id="ARBA00023136"/>
    </source>
</evidence>
<evidence type="ECO:0000256" key="3">
    <source>
        <dbReference type="ARBA" id="ARBA00022692"/>
    </source>
</evidence>
<keyword evidence="5" id="KW-0067">ATP-binding</keyword>
<dbReference type="Pfam" id="PF00005">
    <property type="entry name" value="ABC_tran"/>
    <property type="match status" value="1"/>
</dbReference>
<evidence type="ECO:0000256" key="6">
    <source>
        <dbReference type="ARBA" id="ARBA00022989"/>
    </source>
</evidence>
<dbReference type="InterPro" id="IPR011527">
    <property type="entry name" value="ABC1_TM_dom"/>
</dbReference>
<organism evidence="11 12">
    <name type="scientific">Desulfosporosinus youngiae DSM 17734</name>
    <dbReference type="NCBI Taxonomy" id="768710"/>
    <lineage>
        <taxon>Bacteria</taxon>
        <taxon>Bacillati</taxon>
        <taxon>Bacillota</taxon>
        <taxon>Clostridia</taxon>
        <taxon>Eubacteriales</taxon>
        <taxon>Desulfitobacteriaceae</taxon>
        <taxon>Desulfosporosinus</taxon>
    </lineage>
</organism>
<dbReference type="InterPro" id="IPR017871">
    <property type="entry name" value="ABC_transporter-like_CS"/>
</dbReference>
<dbReference type="Gene3D" id="1.20.1560.10">
    <property type="entry name" value="ABC transporter type 1, transmembrane domain"/>
    <property type="match status" value="1"/>
</dbReference>
<dbReference type="GO" id="GO:0005886">
    <property type="term" value="C:plasma membrane"/>
    <property type="evidence" value="ECO:0007669"/>
    <property type="project" value="UniProtKB-SubCell"/>
</dbReference>
<evidence type="ECO:0000256" key="5">
    <source>
        <dbReference type="ARBA" id="ARBA00022840"/>
    </source>
</evidence>
<protein>
    <submittedName>
        <fullName evidence="11">ABC-type multidrug transport system, ATPase and permease component</fullName>
    </submittedName>
</protein>
<evidence type="ECO:0000256" key="8">
    <source>
        <dbReference type="SAM" id="Phobius"/>
    </source>
</evidence>
<dbReference type="PANTHER" id="PTHR43394:SF1">
    <property type="entry name" value="ATP-BINDING CASSETTE SUB-FAMILY B MEMBER 10, MITOCHONDRIAL"/>
    <property type="match status" value="1"/>
</dbReference>
<feature type="transmembrane region" description="Helical" evidence="8">
    <location>
        <begin position="56"/>
        <end position="75"/>
    </location>
</feature>
<comment type="subcellular location">
    <subcellularLocation>
        <location evidence="1">Cell membrane</location>
        <topology evidence="1">Multi-pass membrane protein</topology>
    </subcellularLocation>
</comment>
<name>H5Y653_9FIRM</name>
<dbReference type="GO" id="GO:0015421">
    <property type="term" value="F:ABC-type oligopeptide transporter activity"/>
    <property type="evidence" value="ECO:0007669"/>
    <property type="project" value="TreeGrafter"/>
</dbReference>
<evidence type="ECO:0000256" key="4">
    <source>
        <dbReference type="ARBA" id="ARBA00022741"/>
    </source>
</evidence>
<feature type="transmembrane region" description="Helical" evidence="8">
    <location>
        <begin position="241"/>
        <end position="263"/>
    </location>
</feature>
<dbReference type="AlphaFoldDB" id="H5Y653"/>
<sequence length="575" mass="64023">MIRKLFSVVTGKGKALIATATLAFTAAGLLGAYLMYLVIDMLNNIHTYKDGRELTGLWIALFGIVLLKTLMAVVADMSKHFAGFDVVLTVRKSIINRLKQFSLGFYSKERLGKISTIIHKDVDNLEGVVGHFFSIMFSDILIALLLGIWLFMKSPWMGLAMVSLLPLAVLMLGMGFRKNLKLQEKTNDDLADMVSLFVEYTKGIPLMKAFSENAAFETKLRSSIERFGVSARRQSKTVAGYVGRFSFFFELSYAVMIIVGALMLHQGSLNFETLLIFIIFSVEFYKPFRKIEKYWLDYLQVKDSYRRVEGVLEAPTVPAAVFPRKTSAFDITYEKVDFSYETDEFALKNINFKLPQGSLTALVGPSGSGKTTITNLLLRFWDIGRGSIQVGGVDIRDMDYDELLSNISIVMQNVVLFADSIYENIRLGNRNATREQVIEAAKKAQIHDFIAGLPEGYDTRVGENGVGLSGGQKQRISIARAFLKNAPIVVLDEITSNVDPVNETKIQKAVSALAKGRTVLVIAHHLRTIQTADQILVFDQGSLVEQGAHSLLLEKGGLYAQLWKAQEVAKGWKIA</sequence>
<accession>H5Y653</accession>
<dbReference type="SUPFAM" id="SSF52540">
    <property type="entry name" value="P-loop containing nucleoside triphosphate hydrolases"/>
    <property type="match status" value="1"/>
</dbReference>
<dbReference type="SUPFAM" id="SSF90123">
    <property type="entry name" value="ABC transporter transmembrane region"/>
    <property type="match status" value="1"/>
</dbReference>
<keyword evidence="3 8" id="KW-0812">Transmembrane</keyword>
<dbReference type="PANTHER" id="PTHR43394">
    <property type="entry name" value="ATP-DEPENDENT PERMEASE MDL1, MITOCHONDRIAL"/>
    <property type="match status" value="1"/>
</dbReference>
<keyword evidence="6 8" id="KW-1133">Transmembrane helix</keyword>
<keyword evidence="4" id="KW-0547">Nucleotide-binding</keyword>
<evidence type="ECO:0000256" key="1">
    <source>
        <dbReference type="ARBA" id="ARBA00004651"/>
    </source>
</evidence>
<dbReference type="HOGENOM" id="CLU_000604_84_9_9"/>
<dbReference type="GO" id="GO:0005524">
    <property type="term" value="F:ATP binding"/>
    <property type="evidence" value="ECO:0007669"/>
    <property type="project" value="UniProtKB-KW"/>
</dbReference>
<dbReference type="InterPro" id="IPR036640">
    <property type="entry name" value="ABC1_TM_sf"/>
</dbReference>
<feature type="transmembrane region" description="Helical" evidence="8">
    <location>
        <begin position="15"/>
        <end position="36"/>
    </location>
</feature>
<dbReference type="eggNOG" id="COG1132">
    <property type="taxonomic scope" value="Bacteria"/>
</dbReference>
<dbReference type="OrthoDB" id="9771903at2"/>
<dbReference type="PROSITE" id="PS50893">
    <property type="entry name" value="ABC_TRANSPORTER_2"/>
    <property type="match status" value="1"/>
</dbReference>
<dbReference type="FunFam" id="3.40.50.300:FF:000287">
    <property type="entry name" value="Multidrug ABC transporter ATP-binding protein"/>
    <property type="match status" value="1"/>
</dbReference>
<keyword evidence="2" id="KW-0813">Transport</keyword>
<evidence type="ECO:0000313" key="11">
    <source>
        <dbReference type="EMBL" id="EHQ91063.1"/>
    </source>
</evidence>
<dbReference type="EMBL" id="CM001441">
    <property type="protein sequence ID" value="EHQ91063.1"/>
    <property type="molecule type" value="Genomic_DNA"/>
</dbReference>
<feature type="transmembrane region" description="Helical" evidence="8">
    <location>
        <begin position="156"/>
        <end position="176"/>
    </location>
</feature>
<keyword evidence="7 8" id="KW-0472">Membrane</keyword>
<proteinExistence type="predicted"/>
<dbReference type="Proteomes" id="UP000005104">
    <property type="component" value="Chromosome"/>
</dbReference>
<evidence type="ECO:0000259" key="10">
    <source>
        <dbReference type="PROSITE" id="PS50929"/>
    </source>
</evidence>
<dbReference type="InterPro" id="IPR003439">
    <property type="entry name" value="ABC_transporter-like_ATP-bd"/>
</dbReference>
<dbReference type="PROSITE" id="PS00211">
    <property type="entry name" value="ABC_TRANSPORTER_1"/>
    <property type="match status" value="1"/>
</dbReference>
<dbReference type="Pfam" id="PF00664">
    <property type="entry name" value="ABC_membrane"/>
    <property type="match status" value="1"/>
</dbReference>
<keyword evidence="12" id="KW-1185">Reference proteome</keyword>
<feature type="domain" description="ABC transporter" evidence="9">
    <location>
        <begin position="331"/>
        <end position="565"/>
    </location>
</feature>
<evidence type="ECO:0000256" key="2">
    <source>
        <dbReference type="ARBA" id="ARBA00022448"/>
    </source>
</evidence>
<dbReference type="RefSeq" id="WP_007785783.1">
    <property type="nucleotide sequence ID" value="NZ_CM001441.1"/>
</dbReference>
<dbReference type="PROSITE" id="PS50929">
    <property type="entry name" value="ABC_TM1F"/>
    <property type="match status" value="1"/>
</dbReference>
<evidence type="ECO:0000313" key="12">
    <source>
        <dbReference type="Proteomes" id="UP000005104"/>
    </source>
</evidence>
<gene>
    <name evidence="11" type="ORF">DesyoDRAFT_4097</name>
</gene>
<reference evidence="11 12" key="1">
    <citation type="submission" date="2011-11" db="EMBL/GenBank/DDBJ databases">
        <title>The Noncontiguous Finished genome of Desulfosporosinus youngiae DSM 17734.</title>
        <authorList>
            <consortium name="US DOE Joint Genome Institute (JGI-PGF)"/>
            <person name="Lucas S."/>
            <person name="Han J."/>
            <person name="Lapidus A."/>
            <person name="Cheng J.-F."/>
            <person name="Goodwin L."/>
            <person name="Pitluck S."/>
            <person name="Peters L."/>
            <person name="Ovchinnikova G."/>
            <person name="Lu M."/>
            <person name="Land M.L."/>
            <person name="Hauser L."/>
            <person name="Pester M."/>
            <person name="Spring S."/>
            <person name="Ollivier B."/>
            <person name="Rattei T."/>
            <person name="Klenk H.-P."/>
            <person name="Wagner M."/>
            <person name="Loy A."/>
            <person name="Woyke T.J."/>
        </authorList>
    </citation>
    <scope>NUCLEOTIDE SEQUENCE [LARGE SCALE GENOMIC DNA]</scope>
    <source>
        <strain evidence="11 12">DSM 17734</strain>
    </source>
</reference>
<dbReference type="InterPro" id="IPR003593">
    <property type="entry name" value="AAA+_ATPase"/>
</dbReference>
<dbReference type="InterPro" id="IPR027417">
    <property type="entry name" value="P-loop_NTPase"/>
</dbReference>
<dbReference type="CDD" id="cd07346">
    <property type="entry name" value="ABC_6TM_exporters"/>
    <property type="match status" value="1"/>
</dbReference>